<sequence>MHAEYISVALSVPEPPEVKVNKQKGWVEYGKKHSYWASLIKLKKNSPTQRSVTATKTALLRGEGFSYDEKNAPLHEFMCNMAGEGRHANRQLAGIAADKAFLNGWAVQVLWNDAGDSVAEIHHQRISTVAPEPMNDEGVIEGYYLCRDWSKSQDAKFKPEWIAAFNPDTAKNQKRQLYVSMTPSDSNDYFPEPECDAALAYMQLENDLGEYHLGNVQGNFAPRNLLYVPNDPPPREGQSIAEARKEFVDAIKKKTTGPKGESLLVIFGEAGVDAASIVPYSPPVNADIYNTYSSLAVEKILAANRVPSPTIVGLPGGASLGGDSGTIRTAYELYYNTVVRPEQVDIIEGFEELLQYVQGVELKGDADTPALDIVTNLPVKFTFSEGLLQDIADVDELRAMVDMKPLEENTFDSETRDKLVELLEKMQGGELSRASVYGLLTVLYKLSPKEANALLGPETATGANAEQGA</sequence>
<dbReference type="EMBL" id="VFRQ01000003">
    <property type="protein sequence ID" value="TPE44927.1"/>
    <property type="molecule type" value="Genomic_DNA"/>
</dbReference>
<dbReference type="Proteomes" id="UP000316727">
    <property type="component" value="Unassembled WGS sequence"/>
</dbReference>
<organism evidence="1 2">
    <name type="scientific">Pontibacter mangrovi</name>
    <dbReference type="NCBI Taxonomy" id="2589816"/>
    <lineage>
        <taxon>Bacteria</taxon>
        <taxon>Pseudomonadati</taxon>
        <taxon>Bacteroidota</taxon>
        <taxon>Cytophagia</taxon>
        <taxon>Cytophagales</taxon>
        <taxon>Hymenobacteraceae</taxon>
        <taxon>Pontibacter</taxon>
    </lineage>
</organism>
<name>A0A501WDG8_9BACT</name>
<keyword evidence="2" id="KW-1185">Reference proteome</keyword>
<evidence type="ECO:0000313" key="2">
    <source>
        <dbReference type="Proteomes" id="UP000316727"/>
    </source>
</evidence>
<evidence type="ECO:0008006" key="3">
    <source>
        <dbReference type="Google" id="ProtNLM"/>
    </source>
</evidence>
<evidence type="ECO:0000313" key="1">
    <source>
        <dbReference type="EMBL" id="TPE44927.1"/>
    </source>
</evidence>
<protein>
    <recommendedName>
        <fullName evidence="3">Phage portal protein</fullName>
    </recommendedName>
</protein>
<dbReference type="RefSeq" id="WP_140620952.1">
    <property type="nucleotide sequence ID" value="NZ_VFRQ01000003.1"/>
</dbReference>
<gene>
    <name evidence="1" type="ORF">FJM65_07895</name>
</gene>
<accession>A0A501WDG8</accession>
<reference evidence="1 2" key="1">
    <citation type="submission" date="2019-06" db="EMBL/GenBank/DDBJ databases">
        <title>A novel bacterium of genus Pontibacter, isolated from marine sediment.</title>
        <authorList>
            <person name="Huang H."/>
            <person name="Mo K."/>
            <person name="Hu Y."/>
        </authorList>
    </citation>
    <scope>NUCLEOTIDE SEQUENCE [LARGE SCALE GENOMIC DNA]</scope>
    <source>
        <strain evidence="1 2">HB172049</strain>
    </source>
</reference>
<comment type="caution">
    <text evidence="1">The sequence shown here is derived from an EMBL/GenBank/DDBJ whole genome shotgun (WGS) entry which is preliminary data.</text>
</comment>
<dbReference type="OrthoDB" id="891506at2"/>
<dbReference type="AlphaFoldDB" id="A0A501WDG8"/>
<proteinExistence type="predicted"/>